<name>A0A1X9LTZ4_9MICO</name>
<dbReference type="AlphaFoldDB" id="A0A1X9LTZ4"/>
<accession>A0A1X9LTZ4</accession>
<dbReference type="EMBL" id="CP020715">
    <property type="protein sequence ID" value="ARJ06679.1"/>
    <property type="molecule type" value="Genomic_DNA"/>
</dbReference>
<gene>
    <name evidence="1" type="ORF">B5808_16690</name>
</gene>
<dbReference type="InterPro" id="IPR004360">
    <property type="entry name" value="Glyas_Fos-R_dOase_dom"/>
</dbReference>
<sequence>MSIRRAIPVVRTDDLGESRGFWVGFLGFTPGMDEPGFLMLRSPEVETTQVIVADPTAADAKVRDVDVSVEVSDVEEAYADAQRRGLEIVYPMTDEPWGIRRFFVRAPDGTVVNVASHRG</sequence>
<dbReference type="Pfam" id="PF00903">
    <property type="entry name" value="Glyoxalase"/>
    <property type="match status" value="1"/>
</dbReference>
<protein>
    <submittedName>
        <fullName evidence="1">Uncharacterized protein</fullName>
    </submittedName>
</protein>
<dbReference type="PROSITE" id="PS51819">
    <property type="entry name" value="VOC"/>
    <property type="match status" value="1"/>
</dbReference>
<dbReference type="Gene3D" id="3.10.180.10">
    <property type="entry name" value="2,3-Dihydroxybiphenyl 1,2-Dioxygenase, domain 1"/>
    <property type="match status" value="1"/>
</dbReference>
<organism evidence="1 2">
    <name type="scientific">Cnuibacter physcomitrellae</name>
    <dbReference type="NCBI Taxonomy" id="1619308"/>
    <lineage>
        <taxon>Bacteria</taxon>
        <taxon>Bacillati</taxon>
        <taxon>Actinomycetota</taxon>
        <taxon>Actinomycetes</taxon>
        <taxon>Micrococcales</taxon>
        <taxon>Microbacteriaceae</taxon>
        <taxon>Cnuibacter</taxon>
    </lineage>
</organism>
<dbReference type="RefSeq" id="WP_085020817.1">
    <property type="nucleotide sequence ID" value="NZ_BMHD01000001.1"/>
</dbReference>
<dbReference type="Proteomes" id="UP000192775">
    <property type="component" value="Chromosome"/>
</dbReference>
<dbReference type="SUPFAM" id="SSF54593">
    <property type="entry name" value="Glyoxalase/Bleomycin resistance protein/Dihydroxybiphenyl dioxygenase"/>
    <property type="match status" value="1"/>
</dbReference>
<keyword evidence="2" id="KW-1185">Reference proteome</keyword>
<reference evidence="1 2" key="1">
    <citation type="submission" date="2017-04" db="EMBL/GenBank/DDBJ databases">
        <authorList>
            <person name="Afonso C.L."/>
            <person name="Miller P.J."/>
            <person name="Scott M.A."/>
            <person name="Spackman E."/>
            <person name="Goraichik I."/>
            <person name="Dimitrov K.M."/>
            <person name="Suarez D.L."/>
            <person name="Swayne D.E."/>
        </authorList>
    </citation>
    <scope>NUCLEOTIDE SEQUENCE [LARGE SCALE GENOMIC DNA]</scope>
    <source>
        <strain evidence="2">XA(T)</strain>
    </source>
</reference>
<proteinExistence type="predicted"/>
<evidence type="ECO:0000313" key="2">
    <source>
        <dbReference type="Proteomes" id="UP000192775"/>
    </source>
</evidence>
<dbReference type="InterPro" id="IPR029068">
    <property type="entry name" value="Glyas_Bleomycin-R_OHBP_Dase"/>
</dbReference>
<dbReference type="STRING" id="1619308.B5808_16690"/>
<dbReference type="KEGG" id="cphy:B5808_16690"/>
<dbReference type="InterPro" id="IPR037523">
    <property type="entry name" value="VOC_core"/>
</dbReference>
<evidence type="ECO:0000313" key="1">
    <source>
        <dbReference type="EMBL" id="ARJ06679.1"/>
    </source>
</evidence>